<evidence type="ECO:0000259" key="3">
    <source>
        <dbReference type="PROSITE" id="PS51269"/>
    </source>
</evidence>
<evidence type="ECO:0000256" key="2">
    <source>
        <dbReference type="ARBA" id="ARBA00093452"/>
    </source>
</evidence>
<dbReference type="AlphaFoldDB" id="A0AA89BYH1"/>
<comment type="caution">
    <text evidence="4">The sequence shown here is derived from an EMBL/GenBank/DDBJ whole genome shotgun (WGS) entry which is preliminary data.</text>
</comment>
<accession>A0AA89BYH1</accession>
<reference evidence="4" key="1">
    <citation type="submission" date="2019-08" db="EMBL/GenBank/DDBJ databases">
        <title>The improved chromosome-level genome for the pearl oyster Pinctada fucata martensii using PacBio sequencing and Hi-C.</title>
        <authorList>
            <person name="Zheng Z."/>
        </authorList>
    </citation>
    <scope>NUCLEOTIDE SEQUENCE</scope>
    <source>
        <strain evidence="4">ZZ-2019</strain>
        <tissue evidence="4">Adductor muscle</tissue>
    </source>
</reference>
<dbReference type="InterPro" id="IPR037357">
    <property type="entry name" value="COMMD5"/>
</dbReference>
<dbReference type="InterPro" id="IPR017920">
    <property type="entry name" value="COMM"/>
</dbReference>
<dbReference type="PANTHER" id="PTHR15666">
    <property type="entry name" value="COMM DOMAIN CONTAINING PROTEIN 5"/>
    <property type="match status" value="1"/>
</dbReference>
<protein>
    <recommendedName>
        <fullName evidence="1">COMM domain-containing protein 5</fullName>
    </recommendedName>
</protein>
<evidence type="ECO:0000313" key="4">
    <source>
        <dbReference type="EMBL" id="KAK3099200.1"/>
    </source>
</evidence>
<gene>
    <name evidence="4" type="ORF">FSP39_000932</name>
</gene>
<name>A0AA89BYH1_PINIB</name>
<dbReference type="EMBL" id="VSWD01000006">
    <property type="protein sequence ID" value="KAK3099200.1"/>
    <property type="molecule type" value="Genomic_DNA"/>
</dbReference>
<dbReference type="Proteomes" id="UP001186944">
    <property type="component" value="Unassembled WGS sequence"/>
</dbReference>
<keyword evidence="5" id="KW-1185">Reference proteome</keyword>
<sequence>MSIIQVTGSGGSVPSDRTPFYGGRIPQEIKSLIKPLGKCDKQTFRKLLQWIVAAMEGKDVEYENFKDLAVGDVTEEILTVIYTGLHSLLRSALRLPLTSLKPEMFNEDIKELQIPEQFQEDLASVVFGSRRPHIENHTLESRPRLPRIESLKWRVDVGISTSVLNRVLEPAIMMEITLVMDESRILRIMYVDEEKITYRYTVFEMIKVPVSKFHELRYNVAYVLKEMEDLEKRNILKIQD</sequence>
<dbReference type="Pfam" id="PF07258">
    <property type="entry name" value="COMM_domain"/>
    <property type="match status" value="1"/>
</dbReference>
<evidence type="ECO:0000256" key="1">
    <source>
        <dbReference type="ARBA" id="ARBA00016556"/>
    </source>
</evidence>
<evidence type="ECO:0000313" key="5">
    <source>
        <dbReference type="Proteomes" id="UP001186944"/>
    </source>
</evidence>
<dbReference type="PROSITE" id="PS51269">
    <property type="entry name" value="COMM"/>
    <property type="match status" value="1"/>
</dbReference>
<feature type="domain" description="COMM" evidence="3">
    <location>
        <begin position="147"/>
        <end position="231"/>
    </location>
</feature>
<proteinExistence type="inferred from homology"/>
<comment type="similarity">
    <text evidence="2">Belongs to the COMM domain-containing protein 5 family.</text>
</comment>
<dbReference type="GO" id="GO:0005634">
    <property type="term" value="C:nucleus"/>
    <property type="evidence" value="ECO:0007669"/>
    <property type="project" value="TreeGrafter"/>
</dbReference>
<dbReference type="PANTHER" id="PTHR15666:SF1">
    <property type="entry name" value="COMM DOMAIN-CONTAINING PROTEIN 5"/>
    <property type="match status" value="1"/>
</dbReference>
<organism evidence="4 5">
    <name type="scientific">Pinctada imbricata</name>
    <name type="common">Atlantic pearl-oyster</name>
    <name type="synonym">Pinctada martensii</name>
    <dbReference type="NCBI Taxonomy" id="66713"/>
    <lineage>
        <taxon>Eukaryota</taxon>
        <taxon>Metazoa</taxon>
        <taxon>Spiralia</taxon>
        <taxon>Lophotrochozoa</taxon>
        <taxon>Mollusca</taxon>
        <taxon>Bivalvia</taxon>
        <taxon>Autobranchia</taxon>
        <taxon>Pteriomorphia</taxon>
        <taxon>Pterioida</taxon>
        <taxon>Pterioidea</taxon>
        <taxon>Pteriidae</taxon>
        <taxon>Pinctada</taxon>
    </lineage>
</organism>